<evidence type="ECO:0000256" key="5">
    <source>
        <dbReference type="ARBA" id="ARBA00022777"/>
    </source>
</evidence>
<keyword evidence="4" id="KW-0808">Transferase</keyword>
<keyword evidence="5" id="KW-0418">Kinase</keyword>
<dbReference type="InterPro" id="IPR003594">
    <property type="entry name" value="HATPase_dom"/>
</dbReference>
<evidence type="ECO:0000256" key="2">
    <source>
        <dbReference type="ARBA" id="ARBA00012438"/>
    </source>
</evidence>
<dbReference type="InterPro" id="IPR036097">
    <property type="entry name" value="HisK_dim/P_sf"/>
</dbReference>
<comment type="catalytic activity">
    <reaction evidence="1">
        <text>ATP + protein L-histidine = ADP + protein N-phospho-L-histidine.</text>
        <dbReference type="EC" id="2.7.13.3"/>
    </reaction>
</comment>
<dbReference type="EC" id="2.7.13.3" evidence="2"/>
<keyword evidence="3" id="KW-0597">Phosphoprotein</keyword>
<dbReference type="PROSITE" id="PS50109">
    <property type="entry name" value="HIS_KIN"/>
    <property type="match status" value="1"/>
</dbReference>
<dbReference type="InterPro" id="IPR005467">
    <property type="entry name" value="His_kinase_dom"/>
</dbReference>
<dbReference type="CDD" id="cd00130">
    <property type="entry name" value="PAS"/>
    <property type="match status" value="1"/>
</dbReference>
<evidence type="ECO:0000259" key="7">
    <source>
        <dbReference type="PROSITE" id="PS50112"/>
    </source>
</evidence>
<dbReference type="SMART" id="SM00086">
    <property type="entry name" value="PAC"/>
    <property type="match status" value="2"/>
</dbReference>
<dbReference type="InterPro" id="IPR000700">
    <property type="entry name" value="PAS-assoc_C"/>
</dbReference>
<dbReference type="InterPro" id="IPR052162">
    <property type="entry name" value="Sensor_kinase/Photoreceptor"/>
</dbReference>
<organism evidence="9 10">
    <name type="scientific">Nibrella viscosa</name>
    <dbReference type="NCBI Taxonomy" id="1084524"/>
    <lineage>
        <taxon>Bacteria</taxon>
        <taxon>Pseudomonadati</taxon>
        <taxon>Bacteroidota</taxon>
        <taxon>Cytophagia</taxon>
        <taxon>Cytophagales</taxon>
        <taxon>Spirosomataceae</taxon>
        <taxon>Nibrella</taxon>
    </lineage>
</organism>
<dbReference type="CDD" id="cd00082">
    <property type="entry name" value="HisKA"/>
    <property type="match status" value="1"/>
</dbReference>
<dbReference type="PROSITE" id="PS50112">
    <property type="entry name" value="PAS"/>
    <property type="match status" value="1"/>
</dbReference>
<gene>
    <name evidence="9" type="ORF">GCM10023187_41400</name>
</gene>
<dbReference type="Gene3D" id="2.10.70.100">
    <property type="match status" value="1"/>
</dbReference>
<dbReference type="Pfam" id="PF00512">
    <property type="entry name" value="HisKA"/>
    <property type="match status" value="1"/>
</dbReference>
<dbReference type="PRINTS" id="PR00344">
    <property type="entry name" value="BCTRLSENSOR"/>
</dbReference>
<dbReference type="RefSeq" id="WP_345269877.1">
    <property type="nucleotide sequence ID" value="NZ_BAABHB010000010.1"/>
</dbReference>
<dbReference type="SMART" id="SM00387">
    <property type="entry name" value="HATPase_c"/>
    <property type="match status" value="1"/>
</dbReference>
<dbReference type="PANTHER" id="PTHR43304:SF1">
    <property type="entry name" value="PAC DOMAIN-CONTAINING PROTEIN"/>
    <property type="match status" value="1"/>
</dbReference>
<feature type="domain" description="PAS" evidence="7">
    <location>
        <begin position="147"/>
        <end position="217"/>
    </location>
</feature>
<evidence type="ECO:0000313" key="9">
    <source>
        <dbReference type="EMBL" id="GAA4413286.1"/>
    </source>
</evidence>
<evidence type="ECO:0000256" key="4">
    <source>
        <dbReference type="ARBA" id="ARBA00022679"/>
    </source>
</evidence>
<accession>A0ABP8KQG8</accession>
<dbReference type="Pfam" id="PF02518">
    <property type="entry name" value="HATPase_c"/>
    <property type="match status" value="1"/>
</dbReference>
<dbReference type="InterPro" id="IPR004358">
    <property type="entry name" value="Sig_transdc_His_kin-like_C"/>
</dbReference>
<evidence type="ECO:0000259" key="8">
    <source>
        <dbReference type="PROSITE" id="PS50113"/>
    </source>
</evidence>
<dbReference type="PROSITE" id="PS50113">
    <property type="entry name" value="PAC"/>
    <property type="match status" value="2"/>
</dbReference>
<keyword evidence="10" id="KW-1185">Reference proteome</keyword>
<reference evidence="10" key="1">
    <citation type="journal article" date="2019" name="Int. J. Syst. Evol. Microbiol.">
        <title>The Global Catalogue of Microorganisms (GCM) 10K type strain sequencing project: providing services to taxonomists for standard genome sequencing and annotation.</title>
        <authorList>
            <consortium name="The Broad Institute Genomics Platform"/>
            <consortium name="The Broad Institute Genome Sequencing Center for Infectious Disease"/>
            <person name="Wu L."/>
            <person name="Ma J."/>
        </authorList>
    </citation>
    <scope>NUCLEOTIDE SEQUENCE [LARGE SCALE GENOMIC DNA]</scope>
    <source>
        <strain evidence="10">JCM 17925</strain>
    </source>
</reference>
<evidence type="ECO:0000256" key="1">
    <source>
        <dbReference type="ARBA" id="ARBA00000085"/>
    </source>
</evidence>
<feature type="domain" description="PAC" evidence="8">
    <location>
        <begin position="220"/>
        <end position="272"/>
    </location>
</feature>
<dbReference type="PANTHER" id="PTHR43304">
    <property type="entry name" value="PHYTOCHROME-LIKE PROTEIN CPH1"/>
    <property type="match status" value="1"/>
</dbReference>
<dbReference type="InterPro" id="IPR000014">
    <property type="entry name" value="PAS"/>
</dbReference>
<evidence type="ECO:0000259" key="6">
    <source>
        <dbReference type="PROSITE" id="PS50109"/>
    </source>
</evidence>
<dbReference type="Gene3D" id="3.30.565.10">
    <property type="entry name" value="Histidine kinase-like ATPase, C-terminal domain"/>
    <property type="match status" value="1"/>
</dbReference>
<dbReference type="NCBIfam" id="TIGR00229">
    <property type="entry name" value="sensory_box"/>
    <property type="match status" value="2"/>
</dbReference>
<dbReference type="InterPro" id="IPR035965">
    <property type="entry name" value="PAS-like_dom_sf"/>
</dbReference>
<dbReference type="InterPro" id="IPR003661">
    <property type="entry name" value="HisK_dim/P_dom"/>
</dbReference>
<feature type="domain" description="PAC" evidence="8">
    <location>
        <begin position="86"/>
        <end position="139"/>
    </location>
</feature>
<feature type="domain" description="Histidine kinase" evidence="6">
    <location>
        <begin position="301"/>
        <end position="533"/>
    </location>
</feature>
<evidence type="ECO:0000256" key="3">
    <source>
        <dbReference type="ARBA" id="ARBA00022553"/>
    </source>
</evidence>
<dbReference type="InterPro" id="IPR036890">
    <property type="entry name" value="HATPase_C_sf"/>
</dbReference>
<dbReference type="SMART" id="SM00388">
    <property type="entry name" value="HisKA"/>
    <property type="match status" value="1"/>
</dbReference>
<dbReference type="Proteomes" id="UP001500936">
    <property type="component" value="Unassembled WGS sequence"/>
</dbReference>
<dbReference type="InterPro" id="IPR001610">
    <property type="entry name" value="PAC"/>
</dbReference>
<dbReference type="SUPFAM" id="SSF55874">
    <property type="entry name" value="ATPase domain of HSP90 chaperone/DNA topoisomerase II/histidine kinase"/>
    <property type="match status" value="1"/>
</dbReference>
<name>A0ABP8KQG8_9BACT</name>
<dbReference type="Gene3D" id="3.30.450.20">
    <property type="entry name" value="PAS domain"/>
    <property type="match status" value="2"/>
</dbReference>
<evidence type="ECO:0000313" key="10">
    <source>
        <dbReference type="Proteomes" id="UP001500936"/>
    </source>
</evidence>
<comment type="caution">
    <text evidence="9">The sequence shown here is derived from an EMBL/GenBank/DDBJ whole genome shotgun (WGS) entry which is preliminary data.</text>
</comment>
<proteinExistence type="predicted"/>
<sequence>MFAQGVLNEDRQRLEIALEAGNIGTWDFDPITREGIWSRTCYKIFDIPFGTPITVEQYLRSVHPEDRSEVAALTETALNTRKEAEYNAIFRLCKNAVGEIRWLKVTGKVFVDEQRQPVRFIGTAVDTTAQKEAEELASQKNSELLDLLKEFTFVTDFMPQMVWATQADGYHDFYNKRWYDFTGLTYEETKDKGWSLVLHPDDYERTWQVWKHSLDTGVLYQIEYRMRRYDGEYRWFLARAMPLRDEQGTILKWFGTCTDIHDQKAESQKLEQLVQDRTQHLQQVNNELKRSNEYLQQFAYISSHDLKEPLRKITTLTDLLDSQHSQSLNEQGHDLLRRLRASTGRINHLVQDLLTYSQTTNTQTPFQPVDLSVLIQDILNHLDGLIQKTGARLEIGSLPQLPGDTIQLDQLWQNLLVNALKFRRPGVVPHIRVSSRPLPHGVYPTDLAFPLVALPANTPVWWEISVQDNGIGFPAQYKERVFQVFQQLHGRGQYDGTGVGLAICRRVVENHHGAIGVDTEPGVGTTFRVYLPA</sequence>
<protein>
    <recommendedName>
        <fullName evidence="2">histidine kinase</fullName>
        <ecNumber evidence="2">2.7.13.3</ecNumber>
    </recommendedName>
</protein>
<dbReference type="Pfam" id="PF08447">
    <property type="entry name" value="PAS_3"/>
    <property type="match status" value="2"/>
</dbReference>
<dbReference type="EMBL" id="BAABHB010000010">
    <property type="protein sequence ID" value="GAA4413286.1"/>
    <property type="molecule type" value="Genomic_DNA"/>
</dbReference>
<dbReference type="SMART" id="SM00091">
    <property type="entry name" value="PAS"/>
    <property type="match status" value="2"/>
</dbReference>
<dbReference type="SUPFAM" id="SSF55785">
    <property type="entry name" value="PYP-like sensor domain (PAS domain)"/>
    <property type="match status" value="2"/>
</dbReference>
<dbReference type="InterPro" id="IPR013655">
    <property type="entry name" value="PAS_fold_3"/>
</dbReference>
<dbReference type="Gene3D" id="1.10.287.130">
    <property type="match status" value="1"/>
</dbReference>
<dbReference type="SUPFAM" id="SSF47384">
    <property type="entry name" value="Homodimeric domain of signal transducing histidine kinase"/>
    <property type="match status" value="1"/>
</dbReference>